<evidence type="ECO:0000313" key="5">
    <source>
        <dbReference type="Proteomes" id="UP001597380"/>
    </source>
</evidence>
<dbReference type="InterPro" id="IPR051213">
    <property type="entry name" value="START_lipid_transfer"/>
</dbReference>
<dbReference type="PIRSF" id="PIRSF039033">
    <property type="entry name" value="START_dom"/>
    <property type="match status" value="1"/>
</dbReference>
<name>A0ABW4XI09_9GAMM</name>
<dbReference type="RefSeq" id="WP_345338326.1">
    <property type="nucleotide sequence ID" value="NZ_BAABLI010000005.1"/>
</dbReference>
<dbReference type="PANTHER" id="PTHR19308">
    <property type="entry name" value="PHOSPHATIDYLCHOLINE TRANSFER PROTEIN"/>
    <property type="match status" value="1"/>
</dbReference>
<organism evidence="4 5">
    <name type="scientific">Corallincola platygyrae</name>
    <dbReference type="NCBI Taxonomy" id="1193278"/>
    <lineage>
        <taxon>Bacteria</taxon>
        <taxon>Pseudomonadati</taxon>
        <taxon>Pseudomonadota</taxon>
        <taxon>Gammaproteobacteria</taxon>
        <taxon>Alteromonadales</taxon>
        <taxon>Psychromonadaceae</taxon>
        <taxon>Corallincola</taxon>
    </lineage>
</organism>
<dbReference type="InterPro" id="IPR028347">
    <property type="entry name" value="START_dom_prot"/>
</dbReference>
<dbReference type="InterPro" id="IPR023393">
    <property type="entry name" value="START-like_dom_sf"/>
</dbReference>
<evidence type="ECO:0000313" key="4">
    <source>
        <dbReference type="EMBL" id="MFD2095166.1"/>
    </source>
</evidence>
<keyword evidence="5" id="KW-1185">Reference proteome</keyword>
<evidence type="ECO:0000259" key="3">
    <source>
        <dbReference type="PROSITE" id="PS50848"/>
    </source>
</evidence>
<dbReference type="Pfam" id="PF01852">
    <property type="entry name" value="START"/>
    <property type="match status" value="1"/>
</dbReference>
<feature type="chain" id="PRO_5046873316" evidence="2">
    <location>
        <begin position="20"/>
        <end position="228"/>
    </location>
</feature>
<dbReference type="SUPFAM" id="SSF55961">
    <property type="entry name" value="Bet v1-like"/>
    <property type="match status" value="1"/>
</dbReference>
<comment type="caution">
    <text evidence="4">The sequence shown here is derived from an EMBL/GenBank/DDBJ whole genome shotgun (WGS) entry which is preliminary data.</text>
</comment>
<feature type="region of interest" description="Disordered" evidence="1">
    <location>
        <begin position="204"/>
        <end position="228"/>
    </location>
</feature>
<feature type="compositionally biased region" description="Basic and acidic residues" evidence="1">
    <location>
        <begin position="204"/>
        <end position="218"/>
    </location>
</feature>
<feature type="domain" description="START" evidence="3">
    <location>
        <begin position="22"/>
        <end position="202"/>
    </location>
</feature>
<dbReference type="Proteomes" id="UP001597380">
    <property type="component" value="Unassembled WGS sequence"/>
</dbReference>
<evidence type="ECO:0000256" key="2">
    <source>
        <dbReference type="SAM" id="SignalP"/>
    </source>
</evidence>
<dbReference type="Gene3D" id="3.30.530.20">
    <property type="match status" value="1"/>
</dbReference>
<proteinExistence type="predicted"/>
<gene>
    <name evidence="4" type="ORF">ACFSJ3_04155</name>
</gene>
<reference evidence="5" key="1">
    <citation type="journal article" date="2019" name="Int. J. Syst. Evol. Microbiol.">
        <title>The Global Catalogue of Microorganisms (GCM) 10K type strain sequencing project: providing services to taxonomists for standard genome sequencing and annotation.</title>
        <authorList>
            <consortium name="The Broad Institute Genomics Platform"/>
            <consortium name="The Broad Institute Genome Sequencing Center for Infectious Disease"/>
            <person name="Wu L."/>
            <person name="Ma J."/>
        </authorList>
    </citation>
    <scope>NUCLEOTIDE SEQUENCE [LARGE SCALE GENOMIC DNA]</scope>
    <source>
        <strain evidence="5">CGMCC 1.10992</strain>
    </source>
</reference>
<feature type="signal peptide" evidence="2">
    <location>
        <begin position="1"/>
        <end position="19"/>
    </location>
</feature>
<protein>
    <submittedName>
        <fullName evidence="4">START domain-containing protein</fullName>
    </submittedName>
</protein>
<evidence type="ECO:0000256" key="1">
    <source>
        <dbReference type="SAM" id="MobiDB-lite"/>
    </source>
</evidence>
<dbReference type="PANTHER" id="PTHR19308:SF14">
    <property type="entry name" value="START DOMAIN-CONTAINING PROTEIN"/>
    <property type="match status" value="1"/>
</dbReference>
<dbReference type="PROSITE" id="PS50848">
    <property type="entry name" value="START"/>
    <property type="match status" value="1"/>
</dbReference>
<keyword evidence="2" id="KW-0732">Signal</keyword>
<dbReference type="InterPro" id="IPR002913">
    <property type="entry name" value="START_lipid-bd_dom"/>
</dbReference>
<accession>A0ABW4XI09</accession>
<sequence>MKTSLLLLTLLILSSPLLAKEWQLQLSENGINIYSQTMDKPPYMRLRAELQLEATRGSFLTLLLHTESTRDWVEHAEGADVIIFQPPNRHLVHTRFNPPWPVNRRDLVTVSRYWEEPVSGNLYLAAESRPNAFPAQEDYIRLLKAEACWQISPLKPNAIRVRYEGFTDPGSHLPYFVTNQVGIEALHETFKKLRKQLQRPEYRYARPEIPKTRERQSKPCDSLLANEP</sequence>
<dbReference type="EMBL" id="JBHUHT010000008">
    <property type="protein sequence ID" value="MFD2095166.1"/>
    <property type="molecule type" value="Genomic_DNA"/>
</dbReference>